<dbReference type="PROSITE" id="PS50005">
    <property type="entry name" value="TPR"/>
    <property type="match status" value="1"/>
</dbReference>
<feature type="domain" description="Tetratricopeptide repeat protein 21A/21B N-terminal ARM repeat" evidence="3">
    <location>
        <begin position="12"/>
        <end position="171"/>
    </location>
</feature>
<dbReference type="Proteomes" id="UP001186944">
    <property type="component" value="Unassembled WGS sequence"/>
</dbReference>
<dbReference type="GO" id="GO:0035721">
    <property type="term" value="P:intraciliary retrograde transport"/>
    <property type="evidence" value="ECO:0007669"/>
    <property type="project" value="TreeGrafter"/>
</dbReference>
<reference evidence="4" key="1">
    <citation type="submission" date="2019-08" db="EMBL/GenBank/DDBJ databases">
        <title>The improved chromosome-level genome for the pearl oyster Pinctada fucata martensii using PacBio sequencing and Hi-C.</title>
        <authorList>
            <person name="Zheng Z."/>
        </authorList>
    </citation>
    <scope>NUCLEOTIDE SEQUENCE</scope>
    <source>
        <strain evidence="4">ZZ-2019</strain>
        <tissue evidence="4">Adductor muscle</tissue>
    </source>
</reference>
<dbReference type="InterPro" id="IPR011990">
    <property type="entry name" value="TPR-like_helical_dom_sf"/>
</dbReference>
<dbReference type="InterPro" id="IPR056833">
    <property type="entry name" value="ARM_TT21_N"/>
</dbReference>
<dbReference type="PANTHER" id="PTHR14699:SF0">
    <property type="entry name" value="TETRATRICOPEPTIDE REPEAT PROTEIN 21 HOMOLOG"/>
    <property type="match status" value="1"/>
</dbReference>
<dbReference type="SUPFAM" id="SSF48452">
    <property type="entry name" value="TPR-like"/>
    <property type="match status" value="1"/>
</dbReference>
<protein>
    <recommendedName>
        <fullName evidence="3">Tetratricopeptide repeat protein 21A/21B N-terminal ARM repeat domain-containing protein</fullName>
    </recommendedName>
</protein>
<dbReference type="Gene3D" id="1.25.40.10">
    <property type="entry name" value="Tetratricopeptide repeat domain"/>
    <property type="match status" value="1"/>
</dbReference>
<dbReference type="Pfam" id="PF25062">
    <property type="entry name" value="ARM_TT21_N"/>
    <property type="match status" value="1"/>
</dbReference>
<dbReference type="InterPro" id="IPR019734">
    <property type="entry name" value="TPR_rpt"/>
</dbReference>
<evidence type="ECO:0000313" key="4">
    <source>
        <dbReference type="EMBL" id="KAK3106686.1"/>
    </source>
</evidence>
<evidence type="ECO:0000256" key="2">
    <source>
        <dbReference type="PROSITE-ProRule" id="PRU00339"/>
    </source>
</evidence>
<keyword evidence="2" id="KW-0802">TPR repeat</keyword>
<dbReference type="GO" id="GO:0061512">
    <property type="term" value="P:protein localization to cilium"/>
    <property type="evidence" value="ECO:0007669"/>
    <property type="project" value="TreeGrafter"/>
</dbReference>
<dbReference type="GO" id="GO:0030991">
    <property type="term" value="C:intraciliary transport particle A"/>
    <property type="evidence" value="ECO:0007669"/>
    <property type="project" value="TreeGrafter"/>
</dbReference>
<gene>
    <name evidence="4" type="ORF">FSP39_025201</name>
</gene>
<dbReference type="EMBL" id="VSWD01000003">
    <property type="protein sequence ID" value="KAK3106686.1"/>
    <property type="molecule type" value="Genomic_DNA"/>
</dbReference>
<evidence type="ECO:0000313" key="5">
    <source>
        <dbReference type="Proteomes" id="UP001186944"/>
    </source>
</evidence>
<organism evidence="4 5">
    <name type="scientific">Pinctada imbricata</name>
    <name type="common">Atlantic pearl-oyster</name>
    <name type="synonym">Pinctada martensii</name>
    <dbReference type="NCBI Taxonomy" id="66713"/>
    <lineage>
        <taxon>Eukaryota</taxon>
        <taxon>Metazoa</taxon>
        <taxon>Spiralia</taxon>
        <taxon>Lophotrochozoa</taxon>
        <taxon>Mollusca</taxon>
        <taxon>Bivalvia</taxon>
        <taxon>Autobranchia</taxon>
        <taxon>Pteriomorphia</taxon>
        <taxon>Pterioida</taxon>
        <taxon>Pterioidea</taxon>
        <taxon>Pteriidae</taxon>
        <taxon>Pinctada</taxon>
    </lineage>
</organism>
<evidence type="ECO:0000256" key="1">
    <source>
        <dbReference type="ARBA" id="ARBA00010935"/>
    </source>
</evidence>
<evidence type="ECO:0000259" key="3">
    <source>
        <dbReference type="Pfam" id="PF25062"/>
    </source>
</evidence>
<feature type="repeat" description="TPR" evidence="2">
    <location>
        <begin position="110"/>
        <end position="143"/>
    </location>
</feature>
<dbReference type="InterPro" id="IPR040364">
    <property type="entry name" value="TTC21A/TTC21B"/>
</dbReference>
<keyword evidence="5" id="KW-1185">Reference proteome</keyword>
<dbReference type="GO" id="GO:0005929">
    <property type="term" value="C:cilium"/>
    <property type="evidence" value="ECO:0007669"/>
    <property type="project" value="GOC"/>
</dbReference>
<accession>A0AA89C2X2</accession>
<comment type="similarity">
    <text evidence="1">Belongs to the TTC21 family.</text>
</comment>
<dbReference type="AlphaFoldDB" id="A0AA89C2X2"/>
<proteinExistence type="inferred from homology"/>
<sequence>MAETDQVILGKINYYSREKYYSCMENAAIEGLQKYSNDVVLKFYKAFSVMLQGRIQESMRELDILKDKRDVNLCSTMALMYGHKHSQSVDKEAITELDAKLKEERKQAGELGLYYAALFLVHTGKYDKAREYVDRMLKMNPTKEGLVLKGWVEMMSNRDAKKAIKYFDDALQ</sequence>
<name>A0AA89C2X2_PINIB</name>
<comment type="caution">
    <text evidence="4">The sequence shown here is derived from an EMBL/GenBank/DDBJ whole genome shotgun (WGS) entry which is preliminary data.</text>
</comment>
<dbReference type="PANTHER" id="PTHR14699">
    <property type="entry name" value="STI2 PROTEIN-RELATED"/>
    <property type="match status" value="1"/>
</dbReference>